<comment type="caution">
    <text evidence="2">The sequence shown here is derived from an EMBL/GenBank/DDBJ whole genome shotgun (WGS) entry which is preliminary data.</text>
</comment>
<keyword evidence="3" id="KW-1185">Reference proteome</keyword>
<proteinExistence type="predicted"/>
<evidence type="ECO:0000313" key="2">
    <source>
        <dbReference type="EMBL" id="GGG18859.1"/>
    </source>
</evidence>
<evidence type="ECO:0000313" key="3">
    <source>
        <dbReference type="Proteomes" id="UP000608420"/>
    </source>
</evidence>
<keyword evidence="1" id="KW-0812">Transmembrane</keyword>
<sequence>MMKRLIREQQGSFILEASLVLPTIFAAVLVLLFFCMYLYQNAALGQAAAIAAERSAYAWDNSYRKPQTGAYEAGKYDSLYWRLKDDGMLQAIFGWSGELPASDLSLPVSYSDGGALPMKKLAATGELLPSSLNGRMQYENKLLLRKVKVSLKRLVPLVPLEKIIGDLAQSGQAVSYIVDPVEWIRTVDLARYYGAKFKGRSGEAMDQREAGKALTLFGKQGEQP</sequence>
<dbReference type="Proteomes" id="UP000608420">
    <property type="component" value="Unassembled WGS sequence"/>
</dbReference>
<evidence type="ECO:0000256" key="1">
    <source>
        <dbReference type="SAM" id="Phobius"/>
    </source>
</evidence>
<reference evidence="3" key="1">
    <citation type="journal article" date="2019" name="Int. J. Syst. Evol. Microbiol.">
        <title>The Global Catalogue of Microorganisms (GCM) 10K type strain sequencing project: providing services to taxonomists for standard genome sequencing and annotation.</title>
        <authorList>
            <consortium name="The Broad Institute Genomics Platform"/>
            <consortium name="The Broad Institute Genome Sequencing Center for Infectious Disease"/>
            <person name="Wu L."/>
            <person name="Ma J."/>
        </authorList>
    </citation>
    <scope>NUCLEOTIDE SEQUENCE [LARGE SCALE GENOMIC DNA]</scope>
    <source>
        <strain evidence="3">CGMCC 1.15420</strain>
    </source>
</reference>
<feature type="transmembrane region" description="Helical" evidence="1">
    <location>
        <begin position="12"/>
        <end position="39"/>
    </location>
</feature>
<keyword evidence="1" id="KW-1133">Transmembrane helix</keyword>
<gene>
    <name evidence="2" type="ORF">GCM10010913_46230</name>
</gene>
<keyword evidence="1" id="KW-0472">Membrane</keyword>
<accession>A0ABQ1W8T1</accession>
<dbReference type="EMBL" id="BMIW01000054">
    <property type="protein sequence ID" value="GGG18859.1"/>
    <property type="molecule type" value="Genomic_DNA"/>
</dbReference>
<evidence type="ECO:0008006" key="4">
    <source>
        <dbReference type="Google" id="ProtNLM"/>
    </source>
</evidence>
<name>A0ABQ1W8T1_9BACL</name>
<organism evidence="2 3">
    <name type="scientific">Paenibacillus aceti</name>
    <dbReference type="NCBI Taxonomy" id="1820010"/>
    <lineage>
        <taxon>Bacteria</taxon>
        <taxon>Bacillati</taxon>
        <taxon>Bacillota</taxon>
        <taxon>Bacilli</taxon>
        <taxon>Bacillales</taxon>
        <taxon>Paenibacillaceae</taxon>
        <taxon>Paenibacillus</taxon>
    </lineage>
</organism>
<protein>
    <recommendedName>
        <fullName evidence="4">Pilus assembly protein TadE</fullName>
    </recommendedName>
</protein>